<dbReference type="InterPro" id="IPR047131">
    <property type="entry name" value="RBFOX1-like"/>
</dbReference>
<dbReference type="SUPFAM" id="SSF54928">
    <property type="entry name" value="RNA-binding domain, RBD"/>
    <property type="match status" value="1"/>
</dbReference>
<dbReference type="InterPro" id="IPR000504">
    <property type="entry name" value="RRM_dom"/>
</dbReference>
<sequence>MSVKRGLVSIAVLNFCSGEVNEASAFCPKILPIGKSSVNAAIIEPQANFPPEFFADSVNAVNLWGSNAFFLPAQLSYPMVQGAQLGAAAAASAYPTAASFVQNGDPTAAGLVATSSALQQAGMVNATTTTSMSQSVVPTSVGLGPGIGKQSVVMTTNANGEVKPELPLAYTPPAPNSQQVLVDQQVTQNSMFSSILEKMGAYGRLPGAYVKLDQTGEQAVVENGAGTPTPVMGVGGIDQSKEQPKRLHVSNIPFRFRDPDLRALFGQFGTILDVEIIFNERGSKVSFPAPLPSLATH</sequence>
<dbReference type="Proteomes" id="UP000678499">
    <property type="component" value="Unassembled WGS sequence"/>
</dbReference>
<dbReference type="GO" id="GO:0005634">
    <property type="term" value="C:nucleus"/>
    <property type="evidence" value="ECO:0007669"/>
    <property type="project" value="UniProtKB-SubCell"/>
</dbReference>
<dbReference type="GO" id="GO:0003729">
    <property type="term" value="F:mRNA binding"/>
    <property type="evidence" value="ECO:0007669"/>
    <property type="project" value="TreeGrafter"/>
</dbReference>
<reference evidence="7" key="1">
    <citation type="submission" date="2020-11" db="EMBL/GenBank/DDBJ databases">
        <authorList>
            <person name="Tran Van P."/>
        </authorList>
    </citation>
    <scope>NUCLEOTIDE SEQUENCE</scope>
</reference>
<feature type="region of interest" description="Disordered" evidence="5">
    <location>
        <begin position="223"/>
        <end position="242"/>
    </location>
</feature>
<evidence type="ECO:0000256" key="2">
    <source>
        <dbReference type="ARBA" id="ARBA00022884"/>
    </source>
</evidence>
<name>A0A7R9BFH9_9CRUS</name>
<evidence type="ECO:0000256" key="1">
    <source>
        <dbReference type="ARBA" id="ARBA00004123"/>
    </source>
</evidence>
<evidence type="ECO:0000313" key="8">
    <source>
        <dbReference type="Proteomes" id="UP000678499"/>
    </source>
</evidence>
<keyword evidence="8" id="KW-1185">Reference proteome</keyword>
<dbReference type="Gene3D" id="3.30.70.330">
    <property type="match status" value="1"/>
</dbReference>
<feature type="domain" description="RRM" evidence="6">
    <location>
        <begin position="245"/>
        <end position="282"/>
    </location>
</feature>
<dbReference type="AlphaFoldDB" id="A0A7R9BFH9"/>
<dbReference type="InterPro" id="IPR012677">
    <property type="entry name" value="Nucleotide-bd_a/b_plait_sf"/>
</dbReference>
<dbReference type="OrthoDB" id="5382468at2759"/>
<organism evidence="7">
    <name type="scientific">Notodromas monacha</name>
    <dbReference type="NCBI Taxonomy" id="399045"/>
    <lineage>
        <taxon>Eukaryota</taxon>
        <taxon>Metazoa</taxon>
        <taxon>Ecdysozoa</taxon>
        <taxon>Arthropoda</taxon>
        <taxon>Crustacea</taxon>
        <taxon>Oligostraca</taxon>
        <taxon>Ostracoda</taxon>
        <taxon>Podocopa</taxon>
        <taxon>Podocopida</taxon>
        <taxon>Cypridocopina</taxon>
        <taxon>Cypridoidea</taxon>
        <taxon>Cyprididae</taxon>
        <taxon>Notodromas</taxon>
    </lineage>
</organism>
<dbReference type="GO" id="GO:0007399">
    <property type="term" value="P:nervous system development"/>
    <property type="evidence" value="ECO:0007669"/>
    <property type="project" value="InterPro"/>
</dbReference>
<dbReference type="EMBL" id="CAJPEX010000081">
    <property type="protein sequence ID" value="CAG0913160.1"/>
    <property type="molecule type" value="Genomic_DNA"/>
</dbReference>
<comment type="subcellular location">
    <subcellularLocation>
        <location evidence="1">Nucleus</location>
    </subcellularLocation>
</comment>
<evidence type="ECO:0000256" key="3">
    <source>
        <dbReference type="ARBA" id="ARBA00023242"/>
    </source>
</evidence>
<dbReference type="GO" id="GO:0000381">
    <property type="term" value="P:regulation of alternative mRNA splicing, via spliceosome"/>
    <property type="evidence" value="ECO:0007669"/>
    <property type="project" value="InterPro"/>
</dbReference>
<dbReference type="GO" id="GO:0005737">
    <property type="term" value="C:cytoplasm"/>
    <property type="evidence" value="ECO:0007669"/>
    <property type="project" value="TreeGrafter"/>
</dbReference>
<proteinExistence type="predicted"/>
<dbReference type="PANTHER" id="PTHR15597">
    <property type="entry name" value="ATAXIN 2-BINDING PROTEIN 1-RELATED"/>
    <property type="match status" value="1"/>
</dbReference>
<protein>
    <recommendedName>
        <fullName evidence="6">RRM domain-containing protein</fullName>
    </recommendedName>
</protein>
<keyword evidence="2 4" id="KW-0694">RNA-binding</keyword>
<evidence type="ECO:0000259" key="6">
    <source>
        <dbReference type="PROSITE" id="PS50102"/>
    </source>
</evidence>
<keyword evidence="3" id="KW-0539">Nucleus</keyword>
<dbReference type="PROSITE" id="PS50102">
    <property type="entry name" value="RRM"/>
    <property type="match status" value="1"/>
</dbReference>
<accession>A0A7R9BFH9</accession>
<evidence type="ECO:0000313" key="7">
    <source>
        <dbReference type="EMBL" id="CAD7273008.1"/>
    </source>
</evidence>
<dbReference type="PANTHER" id="PTHR15597:SF22">
    <property type="entry name" value="RNA-BINDING FOX PROTEIN 1, ISOFORM H"/>
    <property type="match status" value="1"/>
</dbReference>
<evidence type="ECO:0000256" key="5">
    <source>
        <dbReference type="SAM" id="MobiDB-lite"/>
    </source>
</evidence>
<dbReference type="EMBL" id="OA882118">
    <property type="protein sequence ID" value="CAD7273008.1"/>
    <property type="molecule type" value="Genomic_DNA"/>
</dbReference>
<evidence type="ECO:0000256" key="4">
    <source>
        <dbReference type="PROSITE-ProRule" id="PRU00176"/>
    </source>
</evidence>
<gene>
    <name evidence="7" type="ORF">NMOB1V02_LOCUS916</name>
</gene>
<dbReference type="InterPro" id="IPR035979">
    <property type="entry name" value="RBD_domain_sf"/>
</dbReference>